<dbReference type="VEuPathDB" id="FungiDB:MMYC01_209689"/>
<evidence type="ECO:0000313" key="1">
    <source>
        <dbReference type="EMBL" id="KXX73966.1"/>
    </source>
</evidence>
<dbReference type="PANTHER" id="PTHR14614:SF130">
    <property type="entry name" value="PROTEIN-LYSINE N-METHYLTRANSFERASE EEF2KMT"/>
    <property type="match status" value="1"/>
</dbReference>
<dbReference type="EMBL" id="LCTW02000402">
    <property type="protein sequence ID" value="KXX73966.1"/>
    <property type="molecule type" value="Genomic_DNA"/>
</dbReference>
<dbReference type="Gene3D" id="3.40.50.150">
    <property type="entry name" value="Vaccinia Virus protein VP39"/>
    <property type="match status" value="1"/>
</dbReference>
<proteinExistence type="predicted"/>
<dbReference type="InterPro" id="IPR029063">
    <property type="entry name" value="SAM-dependent_MTases_sf"/>
</dbReference>
<gene>
    <name evidence="1" type="ORF">MMYC01_209689</name>
</gene>
<dbReference type="AlphaFoldDB" id="A0A175VR45"/>
<dbReference type="Proteomes" id="UP000078237">
    <property type="component" value="Unassembled WGS sequence"/>
</dbReference>
<organism evidence="1 2">
    <name type="scientific">Madurella mycetomatis</name>
    <dbReference type="NCBI Taxonomy" id="100816"/>
    <lineage>
        <taxon>Eukaryota</taxon>
        <taxon>Fungi</taxon>
        <taxon>Dikarya</taxon>
        <taxon>Ascomycota</taxon>
        <taxon>Pezizomycotina</taxon>
        <taxon>Sordariomycetes</taxon>
        <taxon>Sordariomycetidae</taxon>
        <taxon>Sordariales</taxon>
        <taxon>Sordariales incertae sedis</taxon>
        <taxon>Madurella</taxon>
    </lineage>
</organism>
<dbReference type="GO" id="GO:0032259">
    <property type="term" value="P:methylation"/>
    <property type="evidence" value="ECO:0007669"/>
    <property type="project" value="UniProtKB-KW"/>
</dbReference>
<name>A0A175VR45_9PEZI</name>
<sequence>MSYPLKSVDTVISRFCWQCLQLELVLEFPSGELLRDEEVQELIYERLFAGHVTALPPPRYRLRILKDLIAKIESSILDWDKYGISENLMGALTQLLSQPLPTETAAAQQRCHVTYRLSLLRPKPAVSDPHITLLESRSLISASGTTGLRTWEAALHLGQYLCVNPSVVKGKRVLELGAGTGYLAVLCAKYLGASHVIASDGSEEVVGKLPDSFRLNGLQGSERISGTKLKWGHAVADKEGQAWGGRLELDTVIGADITYDASVIPALAETLVEMANLCRGISILIAATERNQATFESFLNVCTQRGFSLSHEPFPVQPKGEQNGPFYNDASPIHICRLRM</sequence>
<protein>
    <submittedName>
        <fullName evidence="1">Protein-lysine N-methyltransferase efm3</fullName>
    </submittedName>
</protein>
<keyword evidence="2" id="KW-1185">Reference proteome</keyword>
<dbReference type="GO" id="GO:0008757">
    <property type="term" value="F:S-adenosylmethionine-dependent methyltransferase activity"/>
    <property type="evidence" value="ECO:0007669"/>
    <property type="project" value="UniProtKB-ARBA"/>
</dbReference>
<reference evidence="1 2" key="1">
    <citation type="journal article" date="2016" name="Genome Announc.">
        <title>Genome Sequence of Madurella mycetomatis mm55, Isolated from a Human Mycetoma Case in Sudan.</title>
        <authorList>
            <person name="Smit S."/>
            <person name="Derks M.F."/>
            <person name="Bervoets S."/>
            <person name="Fahal A."/>
            <person name="van Leeuwen W."/>
            <person name="van Belkum A."/>
            <person name="van de Sande W.W."/>
        </authorList>
    </citation>
    <scope>NUCLEOTIDE SEQUENCE [LARGE SCALE GENOMIC DNA]</scope>
    <source>
        <strain evidence="2">mm55</strain>
    </source>
</reference>
<dbReference type="STRING" id="100816.A0A175VR45"/>
<dbReference type="GO" id="GO:0005737">
    <property type="term" value="C:cytoplasm"/>
    <property type="evidence" value="ECO:0007669"/>
    <property type="project" value="TreeGrafter"/>
</dbReference>
<dbReference type="PANTHER" id="PTHR14614">
    <property type="entry name" value="HEPATOCELLULAR CARCINOMA-ASSOCIATED ANTIGEN"/>
    <property type="match status" value="1"/>
</dbReference>
<dbReference type="Pfam" id="PF10294">
    <property type="entry name" value="Methyltransf_16"/>
    <property type="match status" value="1"/>
</dbReference>
<dbReference type="InterPro" id="IPR019410">
    <property type="entry name" value="Methyltransf_16"/>
</dbReference>
<dbReference type="OrthoDB" id="194386at2759"/>
<accession>A0A175VR45</accession>
<dbReference type="SUPFAM" id="SSF53335">
    <property type="entry name" value="S-adenosyl-L-methionine-dependent methyltransferases"/>
    <property type="match status" value="1"/>
</dbReference>
<comment type="caution">
    <text evidence="1">The sequence shown here is derived from an EMBL/GenBank/DDBJ whole genome shotgun (WGS) entry which is preliminary data.</text>
</comment>
<evidence type="ECO:0000313" key="2">
    <source>
        <dbReference type="Proteomes" id="UP000078237"/>
    </source>
</evidence>